<reference evidence="2 3" key="1">
    <citation type="submission" date="2021-06" db="EMBL/GenBank/DDBJ databases">
        <title>Caerostris darwini draft genome.</title>
        <authorList>
            <person name="Kono N."/>
            <person name="Arakawa K."/>
        </authorList>
    </citation>
    <scope>NUCLEOTIDE SEQUENCE [LARGE SCALE GENOMIC DNA]</scope>
</reference>
<sequence>MKGSINPCKLPRDSPSHNLTTPSIRRVPGLDLLVKNWRKALIDREGCLAFVYPLVSPLVVLLERRKNLRFPSCQIPLGHLSKHYRGPFPTLDESKSARASLGISSLPFWGNFLSCQQHSKTWATPGTCRAARKGAAPPFPKGERGEICLSFRFPSLLCTFCHSYPSGIRHSRGVILRGVPSWVCASGDESFVLLCAVTKISKAGLISSHIL</sequence>
<name>A0AAV4WAX8_9ARAC</name>
<gene>
    <name evidence="2" type="ORF">CDAR_246341</name>
</gene>
<dbReference type="Proteomes" id="UP001054837">
    <property type="component" value="Unassembled WGS sequence"/>
</dbReference>
<protein>
    <submittedName>
        <fullName evidence="2">Uncharacterized protein</fullName>
    </submittedName>
</protein>
<evidence type="ECO:0000313" key="3">
    <source>
        <dbReference type="Proteomes" id="UP001054837"/>
    </source>
</evidence>
<evidence type="ECO:0000313" key="2">
    <source>
        <dbReference type="EMBL" id="GIY78979.1"/>
    </source>
</evidence>
<accession>A0AAV4WAX8</accession>
<dbReference type="EMBL" id="BPLQ01014297">
    <property type="protein sequence ID" value="GIY78979.1"/>
    <property type="molecule type" value="Genomic_DNA"/>
</dbReference>
<keyword evidence="3" id="KW-1185">Reference proteome</keyword>
<feature type="region of interest" description="Disordered" evidence="1">
    <location>
        <begin position="1"/>
        <end position="21"/>
    </location>
</feature>
<evidence type="ECO:0000256" key="1">
    <source>
        <dbReference type="SAM" id="MobiDB-lite"/>
    </source>
</evidence>
<dbReference type="AlphaFoldDB" id="A0AAV4WAX8"/>
<organism evidence="2 3">
    <name type="scientific">Caerostris darwini</name>
    <dbReference type="NCBI Taxonomy" id="1538125"/>
    <lineage>
        <taxon>Eukaryota</taxon>
        <taxon>Metazoa</taxon>
        <taxon>Ecdysozoa</taxon>
        <taxon>Arthropoda</taxon>
        <taxon>Chelicerata</taxon>
        <taxon>Arachnida</taxon>
        <taxon>Araneae</taxon>
        <taxon>Araneomorphae</taxon>
        <taxon>Entelegynae</taxon>
        <taxon>Araneoidea</taxon>
        <taxon>Araneidae</taxon>
        <taxon>Caerostris</taxon>
    </lineage>
</organism>
<comment type="caution">
    <text evidence="2">The sequence shown here is derived from an EMBL/GenBank/DDBJ whole genome shotgun (WGS) entry which is preliminary data.</text>
</comment>
<proteinExistence type="predicted"/>